<dbReference type="Proteomes" id="UP001165289">
    <property type="component" value="Unassembled WGS sequence"/>
</dbReference>
<reference evidence="1 2" key="1">
    <citation type="journal article" date="2023" name="BMC Biol.">
        <title>The compact genome of the sponge Oopsacas minuta (Hexactinellida) is lacking key metazoan core genes.</title>
        <authorList>
            <person name="Santini S."/>
            <person name="Schenkelaars Q."/>
            <person name="Jourda C."/>
            <person name="Duchesne M."/>
            <person name="Belahbib H."/>
            <person name="Rocher C."/>
            <person name="Selva M."/>
            <person name="Riesgo A."/>
            <person name="Vervoort M."/>
            <person name="Leys S.P."/>
            <person name="Kodjabachian L."/>
            <person name="Le Bivic A."/>
            <person name="Borchiellini C."/>
            <person name="Claverie J.M."/>
            <person name="Renard E."/>
        </authorList>
    </citation>
    <scope>NUCLEOTIDE SEQUENCE [LARGE SCALE GENOMIC DNA]</scope>
    <source>
        <strain evidence="1">SPO-2</strain>
    </source>
</reference>
<sequence length="127" mass="15248">MFGNIKVFQNKLILWIQQLSNGEFINLYEINEPRIWESWFLFAEQLRQWLAQFKERFVEFKEQELELDLFSTPLHLDPERTVTPALQMELIELQQSLDLKVKFCRSIFRHLAASIISGKNFQNCEHS</sequence>
<accession>A0AAV7JJF0</accession>
<gene>
    <name evidence="1" type="ORF">LOD99_8069</name>
</gene>
<dbReference type="AlphaFoldDB" id="A0AAV7JJF0"/>
<evidence type="ECO:0000313" key="1">
    <source>
        <dbReference type="EMBL" id="KAI6648589.1"/>
    </source>
</evidence>
<keyword evidence="2" id="KW-1185">Reference proteome</keyword>
<dbReference type="PANTHER" id="PTHR45913">
    <property type="entry name" value="EPM2A-INTERACTING PROTEIN 1"/>
    <property type="match status" value="1"/>
</dbReference>
<dbReference type="EMBL" id="JAKMXF010000329">
    <property type="protein sequence ID" value="KAI6648589.1"/>
    <property type="molecule type" value="Genomic_DNA"/>
</dbReference>
<proteinExistence type="predicted"/>
<protein>
    <submittedName>
        <fullName evidence="1">General transcription factor II-I repeat domain-containing protein 2-like</fullName>
    </submittedName>
</protein>
<dbReference type="PANTHER" id="PTHR45913:SF5">
    <property type="entry name" value="GENERAL TRANSCRIPTION FACTOR II-I REPEAT DOMAIN-CONTAINING PROTEIN 2A-LIKE PROTEIN"/>
    <property type="match status" value="1"/>
</dbReference>
<organism evidence="1 2">
    <name type="scientific">Oopsacas minuta</name>
    <dbReference type="NCBI Taxonomy" id="111878"/>
    <lineage>
        <taxon>Eukaryota</taxon>
        <taxon>Metazoa</taxon>
        <taxon>Porifera</taxon>
        <taxon>Hexactinellida</taxon>
        <taxon>Hexasterophora</taxon>
        <taxon>Lyssacinosida</taxon>
        <taxon>Leucopsacidae</taxon>
        <taxon>Oopsacas</taxon>
    </lineage>
</organism>
<comment type="caution">
    <text evidence="1">The sequence shown here is derived from an EMBL/GenBank/DDBJ whole genome shotgun (WGS) entry which is preliminary data.</text>
</comment>
<evidence type="ECO:0000313" key="2">
    <source>
        <dbReference type="Proteomes" id="UP001165289"/>
    </source>
</evidence>
<name>A0AAV7JJF0_9METZ</name>